<gene>
    <name evidence="6" type="ORF">DFH45_003693</name>
    <name evidence="5" type="ORF">LF65_03954</name>
</gene>
<evidence type="ECO:0000256" key="1">
    <source>
        <dbReference type="ARBA" id="ARBA00022723"/>
    </source>
</evidence>
<dbReference type="Gene3D" id="3.80.30.30">
    <property type="match status" value="1"/>
</dbReference>
<reference evidence="7" key="1">
    <citation type="submission" date="2014-12" db="EMBL/GenBank/DDBJ databases">
        <title>Genome sequence of Clostridium beijerinckii strain 59B.</title>
        <authorList>
            <person name="Little G.T."/>
            <person name="Minton N.P."/>
        </authorList>
    </citation>
    <scope>NUCLEOTIDE SEQUENCE [LARGE SCALE GENOMIC DNA]</scope>
    <source>
        <strain evidence="7">59B</strain>
    </source>
</reference>
<reference evidence="6" key="3">
    <citation type="submission" date="2020-05" db="EMBL/GenBank/DDBJ databases">
        <title>Genomic insights into acetone-butanol-ethanol (ABE) fermentation by sequencing solventogenic clostridia strains.</title>
        <authorList>
            <person name="Brown S."/>
        </authorList>
    </citation>
    <scope>NUCLEOTIDE SEQUENCE</scope>
    <source>
        <strain evidence="6">DJ126</strain>
    </source>
</reference>
<dbReference type="SFLD" id="SFLDS00029">
    <property type="entry name" value="Radical_SAM"/>
    <property type="match status" value="1"/>
</dbReference>
<feature type="domain" description="Radical SAM core" evidence="4">
    <location>
        <begin position="8"/>
        <end position="246"/>
    </location>
</feature>
<keyword evidence="3" id="KW-0411">Iron-sulfur</keyword>
<reference evidence="5" key="2">
    <citation type="submission" date="2016-02" db="EMBL/GenBank/DDBJ databases">
        <title>Genome sequence of Clostridium beijerinckii strain 59B.</title>
        <authorList>
            <person name="Little G.T."/>
            <person name="Minton N.P."/>
        </authorList>
    </citation>
    <scope>NUCLEOTIDE SEQUENCE</scope>
    <source>
        <strain evidence="5">NCIMB 14988</strain>
    </source>
</reference>
<dbReference type="PROSITE" id="PS51918">
    <property type="entry name" value="RADICAL_SAM"/>
    <property type="match status" value="1"/>
</dbReference>
<evidence type="ECO:0000313" key="6">
    <source>
        <dbReference type="EMBL" id="NRV10730.1"/>
    </source>
</evidence>
<dbReference type="PANTHER" id="PTHR43432:SF5">
    <property type="entry name" value="ELP3_MIAA_NIFB-LIKE RADICAL SAM CORE DOMAIN-CONTAINING PROTEIN"/>
    <property type="match status" value="1"/>
</dbReference>
<dbReference type="InterPro" id="IPR058240">
    <property type="entry name" value="rSAM_sf"/>
</dbReference>
<dbReference type="InterPro" id="IPR040086">
    <property type="entry name" value="MJ0683-like"/>
</dbReference>
<dbReference type="STRING" id="1520.LF65_03954"/>
<dbReference type="EMBL" id="JABSXK010000001">
    <property type="protein sequence ID" value="NRV10730.1"/>
    <property type="molecule type" value="Genomic_DNA"/>
</dbReference>
<evidence type="ECO:0000259" key="4">
    <source>
        <dbReference type="PROSITE" id="PS51918"/>
    </source>
</evidence>
<organism evidence="5 7">
    <name type="scientific">Clostridium beijerinckii</name>
    <name type="common">Clostridium MP</name>
    <dbReference type="NCBI Taxonomy" id="1520"/>
    <lineage>
        <taxon>Bacteria</taxon>
        <taxon>Bacillati</taxon>
        <taxon>Bacillota</taxon>
        <taxon>Clostridia</taxon>
        <taxon>Eubacteriales</taxon>
        <taxon>Clostridiaceae</taxon>
        <taxon>Clostridium</taxon>
    </lineage>
</organism>
<dbReference type="GO" id="GO:0046872">
    <property type="term" value="F:metal ion binding"/>
    <property type="evidence" value="ECO:0007669"/>
    <property type="project" value="UniProtKB-KW"/>
</dbReference>
<name>A0A0B5QQD5_CLOBE</name>
<accession>A0A0B5QQD5</accession>
<dbReference type="SFLD" id="SFLDG01084">
    <property type="entry name" value="Uncharacterised_Radical_SAM_Su"/>
    <property type="match status" value="1"/>
</dbReference>
<dbReference type="Proteomes" id="UP000031866">
    <property type="component" value="Chromosome"/>
</dbReference>
<dbReference type="RefSeq" id="WP_041898300.1">
    <property type="nucleotide sequence ID" value="NZ_CP010086.2"/>
</dbReference>
<keyword evidence="2" id="KW-0408">Iron</keyword>
<dbReference type="CDD" id="cd01335">
    <property type="entry name" value="Radical_SAM"/>
    <property type="match status" value="1"/>
</dbReference>
<dbReference type="PANTHER" id="PTHR43432">
    <property type="entry name" value="SLR0285 PROTEIN"/>
    <property type="match status" value="1"/>
</dbReference>
<evidence type="ECO:0000256" key="3">
    <source>
        <dbReference type="ARBA" id="ARBA00023014"/>
    </source>
</evidence>
<evidence type="ECO:0000313" key="5">
    <source>
        <dbReference type="EMBL" id="AJH00502.1"/>
    </source>
</evidence>
<proteinExistence type="predicted"/>
<evidence type="ECO:0000256" key="2">
    <source>
        <dbReference type="ARBA" id="ARBA00023004"/>
    </source>
</evidence>
<dbReference type="GO" id="GO:0003824">
    <property type="term" value="F:catalytic activity"/>
    <property type="evidence" value="ECO:0007669"/>
    <property type="project" value="InterPro"/>
</dbReference>
<dbReference type="OrthoDB" id="9785699at2"/>
<dbReference type="SUPFAM" id="SSF102114">
    <property type="entry name" value="Radical SAM enzymes"/>
    <property type="match status" value="1"/>
</dbReference>
<protein>
    <submittedName>
        <fullName evidence="6">DNA repair photolyase</fullName>
    </submittedName>
    <submittedName>
        <fullName evidence="5">Radical SAM protein</fullName>
    </submittedName>
</protein>
<dbReference type="InterPro" id="IPR007197">
    <property type="entry name" value="rSAM"/>
</dbReference>
<keyword evidence="1" id="KW-0479">Metal-binding</keyword>
<dbReference type="Proteomes" id="UP000821656">
    <property type="component" value="Unassembled WGS sequence"/>
</dbReference>
<evidence type="ECO:0000313" key="7">
    <source>
        <dbReference type="Proteomes" id="UP000031866"/>
    </source>
</evidence>
<dbReference type="EMBL" id="CP010086">
    <property type="protein sequence ID" value="AJH00502.1"/>
    <property type="molecule type" value="Genomic_DNA"/>
</dbReference>
<dbReference type="GO" id="GO:0051536">
    <property type="term" value="F:iron-sulfur cluster binding"/>
    <property type="evidence" value="ECO:0007669"/>
    <property type="project" value="UniProtKB-KW"/>
</dbReference>
<sequence length="290" mass="33705">MHDVVAKGILSSSNGMNIYRGCTHGCIYCDARSHCYGMDHIFEDIEVKANVLQLLEDALKKKRRKCMIGTGAMSDPYIHLEENLQNTRKCLEIIDKYGFGLAIQTKSNRILRDLELLRSINKKAKCVVQMTLTTYDEELCKIIEPNVSTTKERFEVLKIMRDNKIPTVVWLSPILPYINDTEENIRGVLDYCIEAKVKGIIVFGIGLTLRNGNREYYYKNLDKHFKGLKEKYIREYGNSYEVLSKNHEKLMKIIKDTCQQNNIIFEVKEVFNYMKAFEEENNEVQIGFDI</sequence>
<dbReference type="Pfam" id="PF04055">
    <property type="entry name" value="Radical_SAM"/>
    <property type="match status" value="1"/>
</dbReference>
<dbReference type="AlphaFoldDB" id="A0A0B5QQD5"/>
<dbReference type="KEGG" id="cbei:LF65_03954"/>